<dbReference type="InterPro" id="IPR036635">
    <property type="entry name" value="MurB_C_sf"/>
</dbReference>
<evidence type="ECO:0000256" key="6">
    <source>
        <dbReference type="ARBA" id="ARBA00022618"/>
    </source>
</evidence>
<proteinExistence type="inferred from homology"/>
<evidence type="ECO:0000256" key="11">
    <source>
        <dbReference type="ARBA" id="ARBA00022984"/>
    </source>
</evidence>
<keyword evidence="6 16" id="KW-0132">Cell division</keyword>
<dbReference type="InterPro" id="IPR006094">
    <property type="entry name" value="Oxid_FAD_bind_N"/>
</dbReference>
<dbReference type="InterPro" id="IPR016169">
    <property type="entry name" value="FAD-bd_PCMH_sub2"/>
</dbReference>
<protein>
    <recommendedName>
        <fullName evidence="16">UDP-N-acetylenolpyruvoylglucosamine reductase</fullName>
        <ecNumber evidence="16">1.3.1.98</ecNumber>
    </recommendedName>
    <alternativeName>
        <fullName evidence="16">UDP-N-acetylmuramate dehydrogenase</fullName>
    </alternativeName>
</protein>
<evidence type="ECO:0000256" key="10">
    <source>
        <dbReference type="ARBA" id="ARBA00022960"/>
    </source>
</evidence>
<comment type="caution">
    <text evidence="18">The sequence shown here is derived from an EMBL/GenBank/DDBJ whole genome shotgun (WGS) entry which is preliminary data.</text>
</comment>
<dbReference type="GO" id="GO:0008762">
    <property type="term" value="F:UDP-N-acetylmuramate dehydrogenase activity"/>
    <property type="evidence" value="ECO:0007669"/>
    <property type="project" value="UniProtKB-EC"/>
</dbReference>
<dbReference type="PANTHER" id="PTHR21071:SF4">
    <property type="entry name" value="UDP-N-ACETYLENOLPYRUVOYLGLUCOSAMINE REDUCTASE"/>
    <property type="match status" value="1"/>
</dbReference>
<dbReference type="Gene3D" id="3.30.465.10">
    <property type="match status" value="1"/>
</dbReference>
<dbReference type="Proteomes" id="UP001489509">
    <property type="component" value="Unassembled WGS sequence"/>
</dbReference>
<evidence type="ECO:0000256" key="8">
    <source>
        <dbReference type="ARBA" id="ARBA00022827"/>
    </source>
</evidence>
<comment type="pathway">
    <text evidence="4 16">Cell wall biogenesis; peptidoglycan biosynthesis.</text>
</comment>
<evidence type="ECO:0000256" key="15">
    <source>
        <dbReference type="ARBA" id="ARBA00048914"/>
    </source>
</evidence>
<evidence type="ECO:0000313" key="19">
    <source>
        <dbReference type="Proteomes" id="UP001489509"/>
    </source>
</evidence>
<comment type="catalytic activity">
    <reaction evidence="15 16">
        <text>UDP-N-acetyl-alpha-D-muramate + NADP(+) = UDP-N-acetyl-3-O-(1-carboxyvinyl)-alpha-D-glucosamine + NADPH + H(+)</text>
        <dbReference type="Rhea" id="RHEA:12248"/>
        <dbReference type="ChEBI" id="CHEBI:15378"/>
        <dbReference type="ChEBI" id="CHEBI:57783"/>
        <dbReference type="ChEBI" id="CHEBI:58349"/>
        <dbReference type="ChEBI" id="CHEBI:68483"/>
        <dbReference type="ChEBI" id="CHEBI:70757"/>
        <dbReference type="EC" id="1.3.1.98"/>
    </reaction>
</comment>
<dbReference type="EMBL" id="JBBMFD010000028">
    <property type="protein sequence ID" value="MEQ2441530.1"/>
    <property type="molecule type" value="Genomic_DNA"/>
</dbReference>
<reference evidence="18 19" key="1">
    <citation type="submission" date="2024-03" db="EMBL/GenBank/DDBJ databases">
        <title>Human intestinal bacterial collection.</title>
        <authorList>
            <person name="Pauvert C."/>
            <person name="Hitch T.C.A."/>
            <person name="Clavel T."/>
        </authorList>
    </citation>
    <scope>NUCLEOTIDE SEQUENCE [LARGE SCALE GENOMIC DNA]</scope>
    <source>
        <strain evidence="18 19">CLA-JM-H44</strain>
    </source>
</reference>
<keyword evidence="5 16" id="KW-0963">Cytoplasm</keyword>
<dbReference type="PANTHER" id="PTHR21071">
    <property type="entry name" value="UDP-N-ACETYLENOLPYRUVOYLGLUCOSAMINE REDUCTASE"/>
    <property type="match status" value="1"/>
</dbReference>
<evidence type="ECO:0000259" key="17">
    <source>
        <dbReference type="PROSITE" id="PS51387"/>
    </source>
</evidence>
<dbReference type="RefSeq" id="WP_349220667.1">
    <property type="nucleotide sequence ID" value="NZ_JBBMFD010000028.1"/>
</dbReference>
<evidence type="ECO:0000256" key="9">
    <source>
        <dbReference type="ARBA" id="ARBA00022857"/>
    </source>
</evidence>
<feature type="domain" description="FAD-binding PCMH-type" evidence="17">
    <location>
        <begin position="30"/>
        <end position="197"/>
    </location>
</feature>
<dbReference type="NCBIfam" id="TIGR00179">
    <property type="entry name" value="murB"/>
    <property type="match status" value="1"/>
</dbReference>
<keyword evidence="13 16" id="KW-0131">Cell cycle</keyword>
<keyword evidence="7 16" id="KW-0285">Flavoprotein</keyword>
<gene>
    <name evidence="16 18" type="primary">murB</name>
    <name evidence="18" type="ORF">WMO26_11895</name>
</gene>
<keyword evidence="10 16" id="KW-0133">Cell shape</keyword>
<evidence type="ECO:0000256" key="16">
    <source>
        <dbReference type="HAMAP-Rule" id="MF_00037"/>
    </source>
</evidence>
<dbReference type="EC" id="1.3.1.98" evidence="16"/>
<evidence type="ECO:0000256" key="2">
    <source>
        <dbReference type="ARBA" id="ARBA00003921"/>
    </source>
</evidence>
<dbReference type="InterPro" id="IPR003170">
    <property type="entry name" value="MurB"/>
</dbReference>
<evidence type="ECO:0000256" key="3">
    <source>
        <dbReference type="ARBA" id="ARBA00004496"/>
    </source>
</evidence>
<dbReference type="InterPro" id="IPR011601">
    <property type="entry name" value="MurB_C"/>
</dbReference>
<feature type="active site" evidence="16">
    <location>
        <position position="296"/>
    </location>
</feature>
<comment type="cofactor">
    <cofactor evidence="1 16">
        <name>FAD</name>
        <dbReference type="ChEBI" id="CHEBI:57692"/>
    </cofactor>
</comment>
<organism evidence="18 19">
    <name type="scientific">Solibaculum intestinale</name>
    <dbReference type="NCBI Taxonomy" id="3133165"/>
    <lineage>
        <taxon>Bacteria</taxon>
        <taxon>Bacillati</taxon>
        <taxon>Bacillota</taxon>
        <taxon>Clostridia</taxon>
        <taxon>Eubacteriales</taxon>
        <taxon>Oscillospiraceae</taxon>
        <taxon>Solibaculum</taxon>
    </lineage>
</organism>
<dbReference type="PROSITE" id="PS51387">
    <property type="entry name" value="FAD_PCMH"/>
    <property type="match status" value="1"/>
</dbReference>
<keyword evidence="14 16" id="KW-0961">Cell wall biogenesis/degradation</keyword>
<evidence type="ECO:0000256" key="14">
    <source>
        <dbReference type="ARBA" id="ARBA00023316"/>
    </source>
</evidence>
<dbReference type="SUPFAM" id="SSF56176">
    <property type="entry name" value="FAD-binding/transporter-associated domain-like"/>
    <property type="match status" value="1"/>
</dbReference>
<feature type="active site" description="Proton donor" evidence="16">
    <location>
        <position position="226"/>
    </location>
</feature>
<comment type="function">
    <text evidence="2 16">Cell wall formation.</text>
</comment>
<dbReference type="HAMAP" id="MF_00037">
    <property type="entry name" value="MurB"/>
    <property type="match status" value="1"/>
</dbReference>
<dbReference type="SUPFAM" id="SSF56194">
    <property type="entry name" value="Uridine diphospho-N-Acetylenolpyruvylglucosamine reductase, MurB, C-terminal domain"/>
    <property type="match status" value="1"/>
</dbReference>
<accession>A0ABV1E2K1</accession>
<dbReference type="Pfam" id="PF02873">
    <property type="entry name" value="MurB_C"/>
    <property type="match status" value="1"/>
</dbReference>
<evidence type="ECO:0000256" key="13">
    <source>
        <dbReference type="ARBA" id="ARBA00023306"/>
    </source>
</evidence>
<feature type="active site" evidence="16">
    <location>
        <position position="176"/>
    </location>
</feature>
<evidence type="ECO:0000256" key="1">
    <source>
        <dbReference type="ARBA" id="ARBA00001974"/>
    </source>
</evidence>
<dbReference type="Gene3D" id="3.30.43.10">
    <property type="entry name" value="Uridine Diphospho-n-acetylenolpyruvylglucosamine Reductase, domain 2"/>
    <property type="match status" value="1"/>
</dbReference>
<name>A0ABV1E2K1_9FIRM</name>
<evidence type="ECO:0000256" key="7">
    <source>
        <dbReference type="ARBA" id="ARBA00022630"/>
    </source>
</evidence>
<keyword evidence="12 16" id="KW-0560">Oxidoreductase</keyword>
<dbReference type="NCBIfam" id="NF010480">
    <property type="entry name" value="PRK13905.1"/>
    <property type="match status" value="1"/>
</dbReference>
<keyword evidence="8 16" id="KW-0274">FAD</keyword>
<dbReference type="InterPro" id="IPR036318">
    <property type="entry name" value="FAD-bd_PCMH-like_sf"/>
</dbReference>
<comment type="subcellular location">
    <subcellularLocation>
        <location evidence="3 16">Cytoplasm</location>
    </subcellularLocation>
</comment>
<evidence type="ECO:0000256" key="12">
    <source>
        <dbReference type="ARBA" id="ARBA00023002"/>
    </source>
</evidence>
<sequence length="304" mass="32590">MTLDILLENLLATGCPVQQNEPMRLHTTFKIGGPADLFASPKDQAQLGEILALCREAQVPVTVIGKGSNLLVSDEGIRGVVVHIDDGFGGLTLAGPHTIRCGAGISLAKLCLFALENGLSGLEFAWGIPGSAGGAAYMNAGAYGGEMKQVLTRCTHITPDGRLGAFSGENLKLSYRRSAYTDSDYVITSLELTLTPGNKDQIRAQMDDYLSRRKEKQPLEYPSAGSVFKRPPGYFAGGLIEQCGLKGYRIGDAMVSEKHAGFIINVGQASCRDVLQLIAHIQRTVLQECGVPLECEVKHIGQKE</sequence>
<dbReference type="Pfam" id="PF01565">
    <property type="entry name" value="FAD_binding_4"/>
    <property type="match status" value="1"/>
</dbReference>
<dbReference type="InterPro" id="IPR016167">
    <property type="entry name" value="FAD-bd_PCMH_sub1"/>
</dbReference>
<evidence type="ECO:0000313" key="18">
    <source>
        <dbReference type="EMBL" id="MEQ2441530.1"/>
    </source>
</evidence>
<evidence type="ECO:0000256" key="5">
    <source>
        <dbReference type="ARBA" id="ARBA00022490"/>
    </source>
</evidence>
<evidence type="ECO:0000256" key="4">
    <source>
        <dbReference type="ARBA" id="ARBA00004752"/>
    </source>
</evidence>
<keyword evidence="11 16" id="KW-0573">Peptidoglycan synthesis</keyword>
<dbReference type="Gene3D" id="3.90.78.10">
    <property type="entry name" value="UDP-N-acetylenolpyruvoylglucosamine reductase, C-terminal domain"/>
    <property type="match status" value="1"/>
</dbReference>
<comment type="similarity">
    <text evidence="16">Belongs to the MurB family.</text>
</comment>
<dbReference type="InterPro" id="IPR016166">
    <property type="entry name" value="FAD-bd_PCMH"/>
</dbReference>
<keyword evidence="19" id="KW-1185">Reference proteome</keyword>
<keyword evidence="9 16" id="KW-0521">NADP</keyword>